<evidence type="ECO:0008006" key="3">
    <source>
        <dbReference type="Google" id="ProtNLM"/>
    </source>
</evidence>
<reference evidence="1" key="1">
    <citation type="submission" date="2022-10" db="EMBL/GenBank/DDBJ databases">
        <title>Culturing micro-colonial fungi from biological soil crusts in the Mojave desert and describing Neophaeococcomyces mojavensis, and introducing the new genera and species Taxawa tesnikishii.</title>
        <authorList>
            <person name="Kurbessoian T."/>
            <person name="Stajich J.E."/>
        </authorList>
    </citation>
    <scope>NUCLEOTIDE SEQUENCE</scope>
    <source>
        <strain evidence="1">TK_35</strain>
    </source>
</reference>
<dbReference type="GO" id="GO:0008270">
    <property type="term" value="F:zinc ion binding"/>
    <property type="evidence" value="ECO:0007669"/>
    <property type="project" value="InterPro"/>
</dbReference>
<keyword evidence="2" id="KW-1185">Reference proteome</keyword>
<protein>
    <recommendedName>
        <fullName evidence="3">Carbonic anhydrase</fullName>
    </recommendedName>
</protein>
<accession>A0AA39CUE6</accession>
<evidence type="ECO:0000313" key="1">
    <source>
        <dbReference type="EMBL" id="KAJ9626148.1"/>
    </source>
</evidence>
<sequence length="100" mass="11270">MVVHHTDCSALVYDDQTLLDIIVKNDPNAPGGPWKKGAESYAEAIGSLPFPPGTTERERLEQSVKDDVEFLVHHPMWKPKVRVTGWIYDLETGKVEQIQV</sequence>
<dbReference type="GO" id="GO:0004089">
    <property type="term" value="F:carbonate dehydratase activity"/>
    <property type="evidence" value="ECO:0007669"/>
    <property type="project" value="InterPro"/>
</dbReference>
<dbReference type="EMBL" id="JAPDRN010000083">
    <property type="protein sequence ID" value="KAJ9626148.1"/>
    <property type="molecule type" value="Genomic_DNA"/>
</dbReference>
<organism evidence="1 2">
    <name type="scientific">Knufia peltigerae</name>
    <dbReference type="NCBI Taxonomy" id="1002370"/>
    <lineage>
        <taxon>Eukaryota</taxon>
        <taxon>Fungi</taxon>
        <taxon>Dikarya</taxon>
        <taxon>Ascomycota</taxon>
        <taxon>Pezizomycotina</taxon>
        <taxon>Eurotiomycetes</taxon>
        <taxon>Chaetothyriomycetidae</taxon>
        <taxon>Chaetothyriales</taxon>
        <taxon>Trichomeriaceae</taxon>
        <taxon>Knufia</taxon>
    </lineage>
</organism>
<dbReference type="InterPro" id="IPR036874">
    <property type="entry name" value="Carbonic_anhydrase_sf"/>
</dbReference>
<dbReference type="SUPFAM" id="SSF53056">
    <property type="entry name" value="beta-carbonic anhydrase, cab"/>
    <property type="match status" value="1"/>
</dbReference>
<gene>
    <name evidence="1" type="ORF">H2204_010099</name>
</gene>
<proteinExistence type="predicted"/>
<dbReference type="Gene3D" id="3.40.1050.10">
    <property type="entry name" value="Carbonic anhydrase"/>
    <property type="match status" value="1"/>
</dbReference>
<dbReference type="Proteomes" id="UP001172681">
    <property type="component" value="Unassembled WGS sequence"/>
</dbReference>
<evidence type="ECO:0000313" key="2">
    <source>
        <dbReference type="Proteomes" id="UP001172681"/>
    </source>
</evidence>
<comment type="caution">
    <text evidence="1">The sequence shown here is derived from an EMBL/GenBank/DDBJ whole genome shotgun (WGS) entry which is preliminary data.</text>
</comment>
<name>A0AA39CUE6_9EURO</name>
<dbReference type="AlphaFoldDB" id="A0AA39CUE6"/>